<protein>
    <recommendedName>
        <fullName evidence="3 10">Protein-S-isoprenylcysteine O-methyltransferase</fullName>
        <ecNumber evidence="3 10">2.1.1.100</ecNumber>
    </recommendedName>
</protein>
<evidence type="ECO:0000313" key="11">
    <source>
        <dbReference type="EMBL" id="TGZ77363.1"/>
    </source>
</evidence>
<proteinExistence type="inferred from homology"/>
<dbReference type="PANTHER" id="PTHR12714:SF9">
    <property type="entry name" value="PROTEIN-S-ISOPRENYLCYSTEINE O-METHYLTRANSFERASE"/>
    <property type="match status" value="1"/>
</dbReference>
<dbReference type="Proteomes" id="UP000298138">
    <property type="component" value="Unassembled WGS sequence"/>
</dbReference>
<dbReference type="InterPro" id="IPR007269">
    <property type="entry name" value="ICMT_MeTrfase"/>
</dbReference>
<evidence type="ECO:0000256" key="6">
    <source>
        <dbReference type="ARBA" id="ARBA00022691"/>
    </source>
</evidence>
<dbReference type="GO" id="GO:0032259">
    <property type="term" value="P:methylation"/>
    <property type="evidence" value="ECO:0007669"/>
    <property type="project" value="UniProtKB-KW"/>
</dbReference>
<dbReference type="InterPro" id="IPR025770">
    <property type="entry name" value="PPMT_MeTrfase"/>
</dbReference>
<dbReference type="AlphaFoldDB" id="A0A4S2MKD9"/>
<feature type="transmembrane region" description="Helical" evidence="10">
    <location>
        <begin position="113"/>
        <end position="132"/>
    </location>
</feature>
<dbReference type="EMBL" id="ML220154">
    <property type="protein sequence ID" value="TGZ77363.1"/>
    <property type="molecule type" value="Genomic_DNA"/>
</dbReference>
<evidence type="ECO:0000256" key="3">
    <source>
        <dbReference type="ARBA" id="ARBA00012151"/>
    </source>
</evidence>
<organism evidence="11 12">
    <name type="scientific">Ascodesmis nigricans</name>
    <dbReference type="NCBI Taxonomy" id="341454"/>
    <lineage>
        <taxon>Eukaryota</taxon>
        <taxon>Fungi</taxon>
        <taxon>Dikarya</taxon>
        <taxon>Ascomycota</taxon>
        <taxon>Pezizomycotina</taxon>
        <taxon>Pezizomycetes</taxon>
        <taxon>Pezizales</taxon>
        <taxon>Ascodesmidaceae</taxon>
        <taxon>Ascodesmis</taxon>
    </lineage>
</organism>
<dbReference type="Pfam" id="PF04140">
    <property type="entry name" value="ICMT"/>
    <property type="match status" value="1"/>
</dbReference>
<comment type="catalytic activity">
    <reaction evidence="10">
        <text>[protein]-C-terminal S-[(2E,6E)-farnesyl]-L-cysteine + S-adenosyl-L-methionine = [protein]-C-terminal S-[(2E,6E)-farnesyl]-L-cysteine methyl ester + S-adenosyl-L-homocysteine</text>
        <dbReference type="Rhea" id="RHEA:21672"/>
        <dbReference type="Rhea" id="RHEA-COMP:12125"/>
        <dbReference type="Rhea" id="RHEA-COMP:12126"/>
        <dbReference type="ChEBI" id="CHEBI:57856"/>
        <dbReference type="ChEBI" id="CHEBI:59789"/>
        <dbReference type="ChEBI" id="CHEBI:90510"/>
        <dbReference type="ChEBI" id="CHEBI:90511"/>
        <dbReference type="EC" id="2.1.1.100"/>
    </reaction>
</comment>
<keyword evidence="7 10" id="KW-0812">Transmembrane</keyword>
<sequence>MSSTDDDFPPGVTASSSTHIFRRGQEPFLFPAYLYPSGSYSLRGIATRAFSLGILLASSLLTIPFTSFPQLPFFIASLSLFHFLEFWITASYNPSRAKAEAFLLTNNGSAYQIAHTTAVVEFLLEAYLVPGIKQRQWWTTYLGVGLMVVGQVARTLAMKHAGRNFSHYVKSRKDAGHVLVMDGVYAWLRHPSYFGYFWWAVGTQIMMANPVCVLGFAVVLWKFFSSRIKSEERYLCSFFPGEYQAYRKQTTVGIPFIP</sequence>
<keyword evidence="6 10" id="KW-0949">S-adenosyl-L-methionine</keyword>
<feature type="transmembrane region" description="Helical" evidence="10">
    <location>
        <begin position="71"/>
        <end position="92"/>
    </location>
</feature>
<evidence type="ECO:0000256" key="7">
    <source>
        <dbReference type="ARBA" id="ARBA00022692"/>
    </source>
</evidence>
<dbReference type="Gene3D" id="1.20.120.1630">
    <property type="match status" value="1"/>
</dbReference>
<dbReference type="GO" id="GO:0005789">
    <property type="term" value="C:endoplasmic reticulum membrane"/>
    <property type="evidence" value="ECO:0007669"/>
    <property type="project" value="UniProtKB-SubCell"/>
</dbReference>
<dbReference type="PANTHER" id="PTHR12714">
    <property type="entry name" value="PROTEIN-S ISOPRENYLCYSTEINE O-METHYLTRANSFERASE"/>
    <property type="match status" value="1"/>
</dbReference>
<name>A0A4S2MKD9_9PEZI</name>
<keyword evidence="9 10" id="KW-0472">Membrane</keyword>
<comment type="similarity">
    <text evidence="2 10">Belongs to the class VI-like SAM-binding methyltransferase superfamily. Isoprenylcysteine carboxyl methyltransferase family.</text>
</comment>
<dbReference type="InParanoid" id="A0A4S2MKD9"/>
<dbReference type="PROSITE" id="PS51564">
    <property type="entry name" value="SAM_ICMT"/>
    <property type="match status" value="1"/>
</dbReference>
<evidence type="ECO:0000256" key="10">
    <source>
        <dbReference type="RuleBase" id="RU362022"/>
    </source>
</evidence>
<dbReference type="OrthoDB" id="422086at2759"/>
<reference evidence="11 12" key="1">
    <citation type="submission" date="2019-04" db="EMBL/GenBank/DDBJ databases">
        <title>Comparative genomics and transcriptomics to analyze fruiting body development in filamentous ascomycetes.</title>
        <authorList>
            <consortium name="DOE Joint Genome Institute"/>
            <person name="Lutkenhaus R."/>
            <person name="Traeger S."/>
            <person name="Breuer J."/>
            <person name="Kuo A."/>
            <person name="Lipzen A."/>
            <person name="Pangilinan J."/>
            <person name="Dilworth D."/>
            <person name="Sandor L."/>
            <person name="Poggeler S."/>
            <person name="Barry K."/>
            <person name="Grigoriev I.V."/>
            <person name="Nowrousian M."/>
        </authorList>
    </citation>
    <scope>NUCLEOTIDE SEQUENCE [LARGE SCALE GENOMIC DNA]</scope>
    <source>
        <strain evidence="11 12">CBS 389.68</strain>
    </source>
</reference>
<dbReference type="EC" id="2.1.1.100" evidence="3 10"/>
<evidence type="ECO:0000256" key="1">
    <source>
        <dbReference type="ARBA" id="ARBA00004141"/>
    </source>
</evidence>
<evidence type="ECO:0000256" key="9">
    <source>
        <dbReference type="ARBA" id="ARBA00023136"/>
    </source>
</evidence>
<feature type="transmembrane region" description="Helical" evidence="10">
    <location>
        <begin position="138"/>
        <end position="157"/>
    </location>
</feature>
<comment type="subcellular location">
    <subcellularLocation>
        <location evidence="10">Endoplasmic reticulum membrane</location>
        <topology evidence="10">Multi-pass membrane protein</topology>
    </subcellularLocation>
    <subcellularLocation>
        <location evidence="1">Membrane</location>
        <topology evidence="1">Multi-pass membrane protein</topology>
    </subcellularLocation>
</comment>
<feature type="transmembrane region" description="Helical" evidence="10">
    <location>
        <begin position="45"/>
        <end position="65"/>
    </location>
</feature>
<evidence type="ECO:0000256" key="5">
    <source>
        <dbReference type="ARBA" id="ARBA00022679"/>
    </source>
</evidence>
<evidence type="ECO:0000313" key="12">
    <source>
        <dbReference type="Proteomes" id="UP000298138"/>
    </source>
</evidence>
<keyword evidence="5" id="KW-0808">Transferase</keyword>
<gene>
    <name evidence="11" type="ORF">EX30DRAFT_201993</name>
</gene>
<evidence type="ECO:0000256" key="2">
    <source>
        <dbReference type="ARBA" id="ARBA00009140"/>
    </source>
</evidence>
<keyword evidence="8 10" id="KW-1133">Transmembrane helix</keyword>
<keyword evidence="10" id="KW-0256">Endoplasmic reticulum</keyword>
<evidence type="ECO:0000256" key="4">
    <source>
        <dbReference type="ARBA" id="ARBA00022603"/>
    </source>
</evidence>
<evidence type="ECO:0000256" key="8">
    <source>
        <dbReference type="ARBA" id="ARBA00022989"/>
    </source>
</evidence>
<keyword evidence="4 10" id="KW-0489">Methyltransferase</keyword>
<keyword evidence="12" id="KW-1185">Reference proteome</keyword>
<dbReference type="GO" id="GO:0004671">
    <property type="term" value="F:protein C-terminal S-isoprenylcysteine carboxyl O-methyltransferase activity"/>
    <property type="evidence" value="ECO:0007669"/>
    <property type="project" value="UniProtKB-EC"/>
</dbReference>
<feature type="transmembrane region" description="Helical" evidence="10">
    <location>
        <begin position="205"/>
        <end position="224"/>
    </location>
</feature>
<accession>A0A4S2MKD9</accession>
<dbReference type="STRING" id="341454.A0A4S2MKD9"/>
<dbReference type="FunCoup" id="A0A4S2MKD9">
    <property type="interactions" value="481"/>
</dbReference>